<dbReference type="Pfam" id="PF01590">
    <property type="entry name" value="GAF"/>
    <property type="match status" value="1"/>
</dbReference>
<dbReference type="InterPro" id="IPR003018">
    <property type="entry name" value="GAF"/>
</dbReference>
<dbReference type="Proteomes" id="UP000295087">
    <property type="component" value="Unassembled WGS sequence"/>
</dbReference>
<dbReference type="Gene3D" id="1.10.10.10">
    <property type="entry name" value="Winged helix-like DNA-binding domain superfamily/Winged helix DNA-binding domain"/>
    <property type="match status" value="1"/>
</dbReference>
<organism evidence="5 6">
    <name type="scientific">Nocardia ignorata</name>
    <dbReference type="NCBI Taxonomy" id="145285"/>
    <lineage>
        <taxon>Bacteria</taxon>
        <taxon>Bacillati</taxon>
        <taxon>Actinomycetota</taxon>
        <taxon>Actinomycetes</taxon>
        <taxon>Mycobacteriales</taxon>
        <taxon>Nocardiaceae</taxon>
        <taxon>Nocardia</taxon>
    </lineage>
</organism>
<dbReference type="SUPFAM" id="SSF55781">
    <property type="entry name" value="GAF domain-like"/>
    <property type="match status" value="1"/>
</dbReference>
<protein>
    <submittedName>
        <fullName evidence="5">GAF domain-containing protein</fullName>
    </submittedName>
</protein>
<feature type="region of interest" description="Disordered" evidence="3">
    <location>
        <begin position="232"/>
        <end position="259"/>
    </location>
</feature>
<evidence type="ECO:0000256" key="3">
    <source>
        <dbReference type="SAM" id="MobiDB-lite"/>
    </source>
</evidence>
<evidence type="ECO:0000256" key="2">
    <source>
        <dbReference type="ARBA" id="ARBA00023163"/>
    </source>
</evidence>
<dbReference type="InterPro" id="IPR036388">
    <property type="entry name" value="WH-like_DNA-bd_sf"/>
</dbReference>
<keyword evidence="6" id="KW-1185">Reference proteome</keyword>
<evidence type="ECO:0000256" key="1">
    <source>
        <dbReference type="ARBA" id="ARBA00023015"/>
    </source>
</evidence>
<proteinExistence type="predicted"/>
<gene>
    <name evidence="5" type="ORF">DFR75_105232</name>
</gene>
<keyword evidence="2" id="KW-0804">Transcription</keyword>
<evidence type="ECO:0000313" key="6">
    <source>
        <dbReference type="Proteomes" id="UP000295087"/>
    </source>
</evidence>
<feature type="domain" description="GAF" evidence="4">
    <location>
        <begin position="24"/>
        <end position="162"/>
    </location>
</feature>
<name>A0A4R6P580_NOCIG</name>
<dbReference type="Gene3D" id="3.30.450.40">
    <property type="match status" value="1"/>
</dbReference>
<dbReference type="AlphaFoldDB" id="A0A4R6P580"/>
<reference evidence="5 6" key="1">
    <citation type="submission" date="2019-03" db="EMBL/GenBank/DDBJ databases">
        <title>Genomic Encyclopedia of Type Strains, Phase IV (KMG-IV): sequencing the most valuable type-strain genomes for metagenomic binning, comparative biology and taxonomic classification.</title>
        <authorList>
            <person name="Goeker M."/>
        </authorList>
    </citation>
    <scope>NUCLEOTIDE SEQUENCE [LARGE SCALE GENOMIC DNA]</scope>
    <source>
        <strain evidence="5 6">DSM 44496</strain>
    </source>
</reference>
<dbReference type="EMBL" id="SNXK01000005">
    <property type="protein sequence ID" value="TDP32994.1"/>
    <property type="molecule type" value="Genomic_DNA"/>
</dbReference>
<evidence type="ECO:0000259" key="4">
    <source>
        <dbReference type="Pfam" id="PF01590"/>
    </source>
</evidence>
<evidence type="ECO:0000313" key="5">
    <source>
        <dbReference type="EMBL" id="TDP32994.1"/>
    </source>
</evidence>
<comment type="caution">
    <text evidence="5">The sequence shown here is derived from an EMBL/GenBank/DDBJ whole genome shotgun (WGS) entry which is preliminary data.</text>
</comment>
<keyword evidence="1" id="KW-0805">Transcription regulation</keyword>
<sequence length="259" mass="27124">MNTARTRLAVADLTATLATDFDVPALLHAVAEHACQCFDAVSAAVILLDKRPDGSGIQIVAEASREDTVADPRLHISGPGLASARDGAVAMITDIDQPDEGVRWPGYCHHARAAGMRSVRAFPVKAMTMPLGSVVVHADEPWGNERPNDFGQILADLTAIALSMGTEHGRVSTTADTVAAVLDGTSVIATAVGILAEYFDLDLDAARARLRKLARAHQSTSTAQAAAIVDAQNTNPDDPGAAPALHIPDEPVAPPHIDR</sequence>
<accession>A0A4R6P580</accession>
<dbReference type="RefSeq" id="WP_067489699.1">
    <property type="nucleotide sequence ID" value="NZ_SNXK01000005.1"/>
</dbReference>
<dbReference type="InterPro" id="IPR029016">
    <property type="entry name" value="GAF-like_dom_sf"/>
</dbReference>